<evidence type="ECO:0000313" key="3">
    <source>
        <dbReference type="Proteomes" id="UP001501578"/>
    </source>
</evidence>
<dbReference type="Pfam" id="PF01494">
    <property type="entry name" value="FAD_binding_3"/>
    <property type="match status" value="1"/>
</dbReference>
<dbReference type="GO" id="GO:0004497">
    <property type="term" value="F:monooxygenase activity"/>
    <property type="evidence" value="ECO:0007669"/>
    <property type="project" value="UniProtKB-KW"/>
</dbReference>
<evidence type="ECO:0000259" key="1">
    <source>
        <dbReference type="Pfam" id="PF01494"/>
    </source>
</evidence>
<name>A0ABN1Q5V1_9ACTN</name>
<dbReference type="SUPFAM" id="SSF51905">
    <property type="entry name" value="FAD/NAD(P)-binding domain"/>
    <property type="match status" value="1"/>
</dbReference>
<sequence length="370" mass="39965">MTNILISGAGIAGPALAHWLLRDGHAVTVVEKAASPREGGQAVDFKGAAQLELLDRMGILQELRRRRTDAVDLDIVDAAGRKLTEMPAEFTAGDLEVLRGDLVQVLYERTAGAAEYVFGDSITSLTETPDGVRAHFERGGPRLFDLVVGADGIHSNVRSLAFGPESGYVTHLGYYYALCDLPGMPFAAMYNEPGRMVSTGGTALFVFAAPELAYDRHVTEEMKEHVIAAYEGLAWHGRELAEAVRRSPDLYLDSLSRVKADRYSRGRVVLLGDAAYGNTLAGLGTGLALTGAYVLAGELRQAGGAHATAFARYEQVMRAGTAISKAANAGRFLAPRTALGIRVRNRVFKHRFLMKAMMGSVKNHPLKEYV</sequence>
<organism evidence="2 3">
    <name type="scientific">Nonomuraea longicatena</name>
    <dbReference type="NCBI Taxonomy" id="83682"/>
    <lineage>
        <taxon>Bacteria</taxon>
        <taxon>Bacillati</taxon>
        <taxon>Actinomycetota</taxon>
        <taxon>Actinomycetes</taxon>
        <taxon>Streptosporangiales</taxon>
        <taxon>Streptosporangiaceae</taxon>
        <taxon>Nonomuraea</taxon>
    </lineage>
</organism>
<gene>
    <name evidence="2" type="ORF">GCM10009560_47900</name>
</gene>
<protein>
    <submittedName>
        <fullName evidence="2">FAD-dependent monooxygenase</fullName>
    </submittedName>
</protein>
<proteinExistence type="predicted"/>
<accession>A0ABN1Q5V1</accession>
<evidence type="ECO:0000313" key="2">
    <source>
        <dbReference type="EMBL" id="GAA0938134.1"/>
    </source>
</evidence>
<dbReference type="RefSeq" id="WP_343952217.1">
    <property type="nucleotide sequence ID" value="NZ_BAAAHQ010000024.1"/>
</dbReference>
<dbReference type="Gene3D" id="3.50.50.60">
    <property type="entry name" value="FAD/NAD(P)-binding domain"/>
    <property type="match status" value="1"/>
</dbReference>
<dbReference type="InterPro" id="IPR036188">
    <property type="entry name" value="FAD/NAD-bd_sf"/>
</dbReference>
<dbReference type="Gene3D" id="3.30.9.10">
    <property type="entry name" value="D-Amino Acid Oxidase, subunit A, domain 2"/>
    <property type="match status" value="1"/>
</dbReference>
<dbReference type="PANTHER" id="PTHR46865">
    <property type="entry name" value="OXIDOREDUCTASE-RELATED"/>
    <property type="match status" value="1"/>
</dbReference>
<dbReference type="PANTHER" id="PTHR46865:SF2">
    <property type="entry name" value="MONOOXYGENASE"/>
    <property type="match status" value="1"/>
</dbReference>
<keyword evidence="2" id="KW-0560">Oxidoreductase</keyword>
<keyword evidence="3" id="KW-1185">Reference proteome</keyword>
<keyword evidence="2" id="KW-0503">Monooxygenase</keyword>
<dbReference type="Proteomes" id="UP001501578">
    <property type="component" value="Unassembled WGS sequence"/>
</dbReference>
<dbReference type="PRINTS" id="PR00420">
    <property type="entry name" value="RNGMNOXGNASE"/>
</dbReference>
<reference evidence="2 3" key="1">
    <citation type="journal article" date="2019" name="Int. J. Syst. Evol. Microbiol.">
        <title>The Global Catalogue of Microorganisms (GCM) 10K type strain sequencing project: providing services to taxonomists for standard genome sequencing and annotation.</title>
        <authorList>
            <consortium name="The Broad Institute Genomics Platform"/>
            <consortium name="The Broad Institute Genome Sequencing Center for Infectious Disease"/>
            <person name="Wu L."/>
            <person name="Ma J."/>
        </authorList>
    </citation>
    <scope>NUCLEOTIDE SEQUENCE [LARGE SCALE GENOMIC DNA]</scope>
    <source>
        <strain evidence="2 3">JCM 11136</strain>
    </source>
</reference>
<dbReference type="InterPro" id="IPR051704">
    <property type="entry name" value="FAD_aromatic-hydroxylase"/>
</dbReference>
<comment type="caution">
    <text evidence="2">The sequence shown here is derived from an EMBL/GenBank/DDBJ whole genome shotgun (WGS) entry which is preliminary data.</text>
</comment>
<dbReference type="InterPro" id="IPR002938">
    <property type="entry name" value="FAD-bd"/>
</dbReference>
<dbReference type="EMBL" id="BAAAHQ010000024">
    <property type="protein sequence ID" value="GAA0938134.1"/>
    <property type="molecule type" value="Genomic_DNA"/>
</dbReference>
<feature type="domain" description="FAD-binding" evidence="1">
    <location>
        <begin position="2"/>
        <end position="302"/>
    </location>
</feature>